<reference evidence="1 2" key="1">
    <citation type="journal article" date="2010" name="DNA Res.">
        <title>Genome sequence of Kitasatospora setae NBRC 14216T: an evolutionary snapshot of the family Streptomycetaceae.</title>
        <authorList>
            <person name="Ichikawa N."/>
            <person name="Oguchi A."/>
            <person name="Ikeda H."/>
            <person name="Ishikawa J."/>
            <person name="Kitani S."/>
            <person name="Watanabe Y."/>
            <person name="Nakamura S."/>
            <person name="Katano Y."/>
            <person name="Kishi E."/>
            <person name="Sasagawa M."/>
            <person name="Ankai A."/>
            <person name="Fukui S."/>
            <person name="Hashimoto Y."/>
            <person name="Kamata S."/>
            <person name="Otoguro M."/>
            <person name="Tanikawa S."/>
            <person name="Nihira T."/>
            <person name="Horinouchi S."/>
            <person name="Ohnishi Y."/>
            <person name="Hayakawa M."/>
            <person name="Kuzuyama T."/>
            <person name="Arisawa A."/>
            <person name="Nomoto F."/>
            <person name="Miura H."/>
            <person name="Takahashi Y."/>
            <person name="Fujita N."/>
        </authorList>
    </citation>
    <scope>NUCLEOTIDE SEQUENCE [LARGE SCALE GENOMIC DNA]</scope>
    <source>
        <strain evidence="2">ATCC 33774 / DSM 43861 / JCM 3304 / KCC A-0304 / NBRC 14216 / KM-6054</strain>
    </source>
</reference>
<organism evidence="1 2">
    <name type="scientific">Kitasatospora setae (strain ATCC 33774 / DSM 43861 / JCM 3304 / KCC A-0304 / NBRC 14216 / KM-6054)</name>
    <name type="common">Streptomyces setae</name>
    <dbReference type="NCBI Taxonomy" id="452652"/>
    <lineage>
        <taxon>Bacteria</taxon>
        <taxon>Bacillati</taxon>
        <taxon>Actinomycetota</taxon>
        <taxon>Actinomycetes</taxon>
        <taxon>Kitasatosporales</taxon>
        <taxon>Streptomycetaceae</taxon>
        <taxon>Kitasatospora</taxon>
    </lineage>
</organism>
<proteinExistence type="predicted"/>
<name>E4NAI1_KITSK</name>
<dbReference type="AlphaFoldDB" id="E4NAI1"/>
<dbReference type="EMBL" id="AP010968">
    <property type="protein sequence ID" value="BAJ28212.1"/>
    <property type="molecule type" value="Genomic_DNA"/>
</dbReference>
<accession>E4NAI1</accession>
<evidence type="ECO:0000313" key="2">
    <source>
        <dbReference type="Proteomes" id="UP000007076"/>
    </source>
</evidence>
<evidence type="ECO:0000313" key="1">
    <source>
        <dbReference type="EMBL" id="BAJ28212.1"/>
    </source>
</evidence>
<sequence length="66" mass="6993">MARRAPSASANARTDPAAYAACMRLNGVPEFPDPDSYGGYRLDPASGVDPRTPEYRSAHTACAHLA</sequence>
<gene>
    <name evidence="1" type="ordered locus">KSE_23950</name>
</gene>
<dbReference type="KEGG" id="ksk:KSE_23950"/>
<protein>
    <submittedName>
        <fullName evidence="1">Uncharacterized protein</fullName>
    </submittedName>
</protein>
<dbReference type="Proteomes" id="UP000007076">
    <property type="component" value="Chromosome"/>
</dbReference>
<dbReference type="HOGENOM" id="CLU_2825394_0_0_11"/>
<keyword evidence="2" id="KW-1185">Reference proteome</keyword>